<evidence type="ECO:0000256" key="4">
    <source>
        <dbReference type="ARBA" id="ARBA00023175"/>
    </source>
</evidence>
<feature type="region of interest" description="Actin-binding" evidence="6">
    <location>
        <begin position="284"/>
        <end position="306"/>
    </location>
</feature>
<dbReference type="PROSITE" id="PS51456">
    <property type="entry name" value="MYOSIN_MOTOR"/>
    <property type="match status" value="1"/>
</dbReference>
<dbReference type="PANTHER" id="PTHR13140:SF706">
    <property type="entry name" value="DILUTE CLASS UNCONVENTIONAL MYOSIN, ISOFORM C"/>
    <property type="match status" value="1"/>
</dbReference>
<keyword evidence="4" id="KW-0505">Motor protein</keyword>
<dbReference type="Proteomes" id="UP001479436">
    <property type="component" value="Unassembled WGS sequence"/>
</dbReference>
<accession>A0ABR2WCN1</accession>
<dbReference type="InterPro" id="IPR036961">
    <property type="entry name" value="Kinesin_motor_dom_sf"/>
</dbReference>
<evidence type="ECO:0000256" key="5">
    <source>
        <dbReference type="ARBA" id="ARBA00023203"/>
    </source>
</evidence>
<dbReference type="InterPro" id="IPR027417">
    <property type="entry name" value="P-loop_NTPase"/>
</dbReference>
<dbReference type="Gene3D" id="1.20.58.530">
    <property type="match status" value="1"/>
</dbReference>
<evidence type="ECO:0000259" key="7">
    <source>
        <dbReference type="PROSITE" id="PS51456"/>
    </source>
</evidence>
<evidence type="ECO:0000256" key="6">
    <source>
        <dbReference type="PROSITE-ProRule" id="PRU00782"/>
    </source>
</evidence>
<keyword evidence="1" id="KW-0547">Nucleotide-binding</keyword>
<gene>
    <name evidence="8" type="primary">MYO2_7</name>
    <name evidence="8" type="ORF">K7432_018025</name>
</gene>
<evidence type="ECO:0000256" key="1">
    <source>
        <dbReference type="ARBA" id="ARBA00022741"/>
    </source>
</evidence>
<dbReference type="Gene3D" id="1.20.120.720">
    <property type="entry name" value="Myosin VI head, motor domain, U50 subdomain"/>
    <property type="match status" value="1"/>
</dbReference>
<dbReference type="EMBL" id="JASJQH010004876">
    <property type="protein sequence ID" value="KAK9752636.1"/>
    <property type="molecule type" value="Genomic_DNA"/>
</dbReference>
<dbReference type="SUPFAM" id="SSF52540">
    <property type="entry name" value="P-loop containing nucleoside triphosphate hydrolases"/>
    <property type="match status" value="1"/>
</dbReference>
<comment type="similarity">
    <text evidence="6">Belongs to the TRAFAC class myosin-kinesin ATPase superfamily. Myosin family.</text>
</comment>
<organism evidence="8 9">
    <name type="scientific">Basidiobolus ranarum</name>
    <dbReference type="NCBI Taxonomy" id="34480"/>
    <lineage>
        <taxon>Eukaryota</taxon>
        <taxon>Fungi</taxon>
        <taxon>Fungi incertae sedis</taxon>
        <taxon>Zoopagomycota</taxon>
        <taxon>Entomophthoromycotina</taxon>
        <taxon>Basidiobolomycetes</taxon>
        <taxon>Basidiobolales</taxon>
        <taxon>Basidiobolaceae</taxon>
        <taxon>Basidiobolus</taxon>
    </lineage>
</organism>
<dbReference type="Gene3D" id="6.20.240.20">
    <property type="match status" value="1"/>
</dbReference>
<dbReference type="InterPro" id="IPR001609">
    <property type="entry name" value="Myosin_head_motor_dom-like"/>
</dbReference>
<dbReference type="SMART" id="SM00242">
    <property type="entry name" value="MYSc"/>
    <property type="match status" value="1"/>
</dbReference>
<keyword evidence="9" id="KW-1185">Reference proteome</keyword>
<keyword evidence="3 6" id="KW-0518">Myosin</keyword>
<evidence type="ECO:0000313" key="8">
    <source>
        <dbReference type="EMBL" id="KAK9752636.1"/>
    </source>
</evidence>
<evidence type="ECO:0000313" key="9">
    <source>
        <dbReference type="Proteomes" id="UP001479436"/>
    </source>
</evidence>
<keyword evidence="2" id="KW-0067">ATP-binding</keyword>
<reference evidence="8 9" key="1">
    <citation type="submission" date="2023-04" db="EMBL/GenBank/DDBJ databases">
        <title>Genome of Basidiobolus ranarum AG-B5.</title>
        <authorList>
            <person name="Stajich J.E."/>
            <person name="Carter-House D."/>
            <person name="Gryganskyi A."/>
        </authorList>
    </citation>
    <scope>NUCLEOTIDE SEQUENCE [LARGE SCALE GENOMIC DNA]</scope>
    <source>
        <strain evidence="8 9">AG-B5</strain>
    </source>
</reference>
<feature type="domain" description="Myosin motor" evidence="7">
    <location>
        <begin position="1"/>
        <end position="402"/>
    </location>
</feature>
<dbReference type="PRINTS" id="PR00193">
    <property type="entry name" value="MYOSINHEAVY"/>
</dbReference>
<evidence type="ECO:0000256" key="3">
    <source>
        <dbReference type="ARBA" id="ARBA00023123"/>
    </source>
</evidence>
<dbReference type="PANTHER" id="PTHR13140">
    <property type="entry name" value="MYOSIN"/>
    <property type="match status" value="1"/>
</dbReference>
<protein>
    <submittedName>
        <fullName evidence="8">Myosin type-2 heavy chain 1</fullName>
    </submittedName>
</protein>
<proteinExistence type="inferred from homology"/>
<keyword evidence="5 6" id="KW-0009">Actin-binding</keyword>
<name>A0ABR2WCN1_9FUNG</name>
<dbReference type="Gene3D" id="3.40.850.10">
    <property type="entry name" value="Kinesin motor domain"/>
    <property type="match status" value="1"/>
</dbReference>
<comment type="caution">
    <text evidence="6">Lacks conserved residue(s) required for the propagation of feature annotation.</text>
</comment>
<sequence length="402" mass="46133">MIDETDASFKIVTSLLELNPNNFRKWLVKRQIVARTESILSNLKPAEAVAARDAVAKFVYANLFDWLIRIINKSLCTEEISKTANSFIGVLDIYGFEHFERNSFEQFCINYANEKLQQEFNKHVFKLEQEEYVKEQIAWNFIDFSDNQPCIDLIEGRLGILALLDEESRLPSGTDSSFISKLYKQYESPENTGFFKKPKFSNTAFTICHYAHDVAYEGEGFLDKNKDTISDELSSVLSNSEFDFLKDILPTPVDEQPINPSSARRSMGVALKKKTLGSSFKSSLISLMDTVNSTNVHYIRCIKPNEEKKPWSFDSQMVISQLRACGVLETIRISCEGYPSRRSIEEFVDRYYLLLPPSQWSRQDLSKFTMSILQHTINNPDKYQLGSTKVFFRAGHPRALST</sequence>
<comment type="caution">
    <text evidence="8">The sequence shown here is derived from an EMBL/GenBank/DDBJ whole genome shotgun (WGS) entry which is preliminary data.</text>
</comment>
<evidence type="ECO:0000256" key="2">
    <source>
        <dbReference type="ARBA" id="ARBA00022840"/>
    </source>
</evidence>
<dbReference type="Pfam" id="PF00063">
    <property type="entry name" value="Myosin_head"/>
    <property type="match status" value="1"/>
</dbReference>